<keyword evidence="6" id="KW-1185">Reference proteome</keyword>
<dbReference type="NCBIfam" id="TIGR00254">
    <property type="entry name" value="GGDEF"/>
    <property type="match status" value="1"/>
</dbReference>
<dbReference type="InterPro" id="IPR000014">
    <property type="entry name" value="PAS"/>
</dbReference>
<keyword evidence="1" id="KW-1133">Transmembrane helix</keyword>
<dbReference type="Gene3D" id="3.30.70.270">
    <property type="match status" value="1"/>
</dbReference>
<protein>
    <submittedName>
        <fullName evidence="5">EAL domain-containing protein</fullName>
    </submittedName>
</protein>
<dbReference type="InterPro" id="IPR035965">
    <property type="entry name" value="PAS-like_dom_sf"/>
</dbReference>
<dbReference type="SUPFAM" id="SSF55785">
    <property type="entry name" value="PYP-like sensor domain (PAS domain)"/>
    <property type="match status" value="1"/>
</dbReference>
<comment type="caution">
    <text evidence="5">The sequence shown here is derived from an EMBL/GenBank/DDBJ whole genome shotgun (WGS) entry which is preliminary data.</text>
</comment>
<dbReference type="InterPro" id="IPR035919">
    <property type="entry name" value="EAL_sf"/>
</dbReference>
<dbReference type="InterPro" id="IPR013655">
    <property type="entry name" value="PAS_fold_3"/>
</dbReference>
<evidence type="ECO:0000313" key="5">
    <source>
        <dbReference type="EMBL" id="MCM4080918.1"/>
    </source>
</evidence>
<feature type="domain" description="PAS" evidence="2">
    <location>
        <begin position="181"/>
        <end position="241"/>
    </location>
</feature>
<dbReference type="PROSITE" id="PS50887">
    <property type="entry name" value="GGDEF"/>
    <property type="match status" value="1"/>
</dbReference>
<dbReference type="Pfam" id="PF08447">
    <property type="entry name" value="PAS_3"/>
    <property type="match status" value="1"/>
</dbReference>
<dbReference type="PANTHER" id="PTHR44757:SF2">
    <property type="entry name" value="BIOFILM ARCHITECTURE MAINTENANCE PROTEIN MBAA"/>
    <property type="match status" value="1"/>
</dbReference>
<evidence type="ECO:0000259" key="4">
    <source>
        <dbReference type="PROSITE" id="PS50887"/>
    </source>
</evidence>
<evidence type="ECO:0000256" key="1">
    <source>
        <dbReference type="SAM" id="Phobius"/>
    </source>
</evidence>
<dbReference type="InterPro" id="IPR001633">
    <property type="entry name" value="EAL_dom"/>
</dbReference>
<proteinExistence type="predicted"/>
<dbReference type="SMART" id="SM00091">
    <property type="entry name" value="PAS"/>
    <property type="match status" value="1"/>
</dbReference>
<dbReference type="InterPro" id="IPR043128">
    <property type="entry name" value="Rev_trsase/Diguanyl_cyclase"/>
</dbReference>
<dbReference type="Gene3D" id="3.30.450.20">
    <property type="entry name" value="PAS domain"/>
    <property type="match status" value="1"/>
</dbReference>
<feature type="transmembrane region" description="Helical" evidence="1">
    <location>
        <begin position="148"/>
        <end position="169"/>
    </location>
</feature>
<keyword evidence="1" id="KW-0472">Membrane</keyword>
<sequence length="728" mass="80003">MPLPRLDDHGVDYWTRQIRVGALIATLVTLLGALQVVFVWAPERRWWAIPVAAAALAQAVLAALPWRRWVRHPRVRSGLFVWWVLEIPTLAFLAYFDPNGVVYYLPCAMLIVILATALYPASAVAGLGVLAVAGFFALLPGHPGTSSVLVAGLLSVMGCVVLITVIIAHNRRRLDDRRRVAERRSEALLQNSPEVVVAIGRNDKVRYATPSMRTVLGHTPESVTGTLLITLTHPDDRPQLRGWMATLRSSPPGTVAEIETRLRRADGSWALLDAIGTNCLHDPDLEAIVLSVRDVGPRKALEQQLSRQAFCDPLTGLSNRALFRDRLEHATARRDADVTVLLVDLDDFKSVNDNLGHSAGDELLTALAARLRDNVRPGDTLARLGGDEFAVLIEDLDGRDPGALAERLLHELRKPISVAGHEIRRTASIGVAAGGESGEELLRNADLAMYAAKRQGRNAYALFDPEMYASLVNEAQLRAEMETALTGQQFVVHYQPVVDLPTQRLTGVEALVRWQHPERGLLAPQHFIDTAEESGLIVPLGRWVLRESLRQLARWQRPGFKMNVNLSARQFQDPALVTDVRDTLAESGVDPACLTLEITESMLLQDIDAATDTLHALRRLGVRLAIDDFGTGYSSLNYLKRLPVDIIKIDRAFVTQVATDDGDKALVDAVVGLSQALRMQTVAEGIETDDQWTALRRLGCDFGQGFLFGRPVDPASIELLLDEPLPAA</sequence>
<feature type="transmembrane region" description="Helical" evidence="1">
    <location>
        <begin position="20"/>
        <end position="41"/>
    </location>
</feature>
<dbReference type="SMART" id="SM00267">
    <property type="entry name" value="GGDEF"/>
    <property type="match status" value="1"/>
</dbReference>
<feature type="transmembrane region" description="Helical" evidence="1">
    <location>
        <begin position="78"/>
        <end position="96"/>
    </location>
</feature>
<dbReference type="Pfam" id="PF00563">
    <property type="entry name" value="EAL"/>
    <property type="match status" value="1"/>
</dbReference>
<reference evidence="5 6" key="1">
    <citation type="submission" date="2022-06" db="EMBL/GenBank/DDBJ databases">
        <title>Actinoplanes abujensis sp. nov., isolated from Nigerian arid soil.</title>
        <authorList>
            <person name="Ding P."/>
        </authorList>
    </citation>
    <scope>NUCLEOTIDE SEQUENCE [LARGE SCALE GENOMIC DNA]</scope>
    <source>
        <strain evidence="6">TRM88002</strain>
    </source>
</reference>
<dbReference type="NCBIfam" id="TIGR00229">
    <property type="entry name" value="sensory_box"/>
    <property type="match status" value="1"/>
</dbReference>
<dbReference type="CDD" id="cd00130">
    <property type="entry name" value="PAS"/>
    <property type="match status" value="1"/>
</dbReference>
<dbReference type="SUPFAM" id="SSF141868">
    <property type="entry name" value="EAL domain-like"/>
    <property type="match status" value="1"/>
</dbReference>
<dbReference type="Gene3D" id="3.20.20.450">
    <property type="entry name" value="EAL domain"/>
    <property type="match status" value="1"/>
</dbReference>
<dbReference type="SMART" id="SM00052">
    <property type="entry name" value="EAL"/>
    <property type="match status" value="1"/>
</dbReference>
<dbReference type="Proteomes" id="UP001523216">
    <property type="component" value="Unassembled WGS sequence"/>
</dbReference>
<keyword evidence="1" id="KW-0812">Transmembrane</keyword>
<dbReference type="Pfam" id="PF00990">
    <property type="entry name" value="GGDEF"/>
    <property type="match status" value="1"/>
</dbReference>
<dbReference type="InterPro" id="IPR052155">
    <property type="entry name" value="Biofilm_reg_signaling"/>
</dbReference>
<name>A0ABT0Y4E7_9ACTN</name>
<evidence type="ECO:0000259" key="2">
    <source>
        <dbReference type="PROSITE" id="PS50112"/>
    </source>
</evidence>
<dbReference type="SUPFAM" id="SSF55073">
    <property type="entry name" value="Nucleotide cyclase"/>
    <property type="match status" value="1"/>
</dbReference>
<organism evidence="5 6">
    <name type="scientific">Paractinoplanes hotanensis</name>
    <dbReference type="NCBI Taxonomy" id="2906497"/>
    <lineage>
        <taxon>Bacteria</taxon>
        <taxon>Bacillati</taxon>
        <taxon>Actinomycetota</taxon>
        <taxon>Actinomycetes</taxon>
        <taxon>Micromonosporales</taxon>
        <taxon>Micromonosporaceae</taxon>
        <taxon>Paractinoplanes</taxon>
    </lineage>
</organism>
<dbReference type="PROSITE" id="PS50112">
    <property type="entry name" value="PAS"/>
    <property type="match status" value="1"/>
</dbReference>
<evidence type="ECO:0000259" key="3">
    <source>
        <dbReference type="PROSITE" id="PS50883"/>
    </source>
</evidence>
<dbReference type="InterPro" id="IPR029787">
    <property type="entry name" value="Nucleotide_cyclase"/>
</dbReference>
<dbReference type="PROSITE" id="PS50883">
    <property type="entry name" value="EAL"/>
    <property type="match status" value="1"/>
</dbReference>
<dbReference type="EMBL" id="JAMQOL010000037">
    <property type="protein sequence ID" value="MCM4080918.1"/>
    <property type="molecule type" value="Genomic_DNA"/>
</dbReference>
<dbReference type="CDD" id="cd01948">
    <property type="entry name" value="EAL"/>
    <property type="match status" value="1"/>
</dbReference>
<dbReference type="CDD" id="cd01949">
    <property type="entry name" value="GGDEF"/>
    <property type="match status" value="1"/>
</dbReference>
<gene>
    <name evidence="5" type="ORF">LXN57_25410</name>
</gene>
<feature type="domain" description="GGDEF" evidence="4">
    <location>
        <begin position="336"/>
        <end position="465"/>
    </location>
</feature>
<feature type="domain" description="EAL" evidence="3">
    <location>
        <begin position="474"/>
        <end position="725"/>
    </location>
</feature>
<evidence type="ECO:0000313" key="6">
    <source>
        <dbReference type="Proteomes" id="UP001523216"/>
    </source>
</evidence>
<dbReference type="RefSeq" id="WP_251800721.1">
    <property type="nucleotide sequence ID" value="NZ_JAMQOL010000037.1"/>
</dbReference>
<dbReference type="InterPro" id="IPR000160">
    <property type="entry name" value="GGDEF_dom"/>
</dbReference>
<dbReference type="PANTHER" id="PTHR44757">
    <property type="entry name" value="DIGUANYLATE CYCLASE DGCP"/>
    <property type="match status" value="1"/>
</dbReference>
<accession>A0ABT0Y4E7</accession>
<feature type="transmembrane region" description="Helical" evidence="1">
    <location>
        <begin position="47"/>
        <end position="66"/>
    </location>
</feature>